<dbReference type="Pfam" id="PF00092">
    <property type="entry name" value="VWA"/>
    <property type="match status" value="1"/>
</dbReference>
<dbReference type="Proteomes" id="UP000054804">
    <property type="component" value="Unassembled WGS sequence"/>
</dbReference>
<evidence type="ECO:0000259" key="1">
    <source>
        <dbReference type="PROSITE" id="PS50234"/>
    </source>
</evidence>
<evidence type="ECO:0000313" key="2">
    <source>
        <dbReference type="EMBL" id="KUF18218.1"/>
    </source>
</evidence>
<organism evidence="2 3">
    <name type="scientific">Streptomyces silvensis</name>
    <dbReference type="NCBI Taxonomy" id="1765722"/>
    <lineage>
        <taxon>Bacteria</taxon>
        <taxon>Bacillati</taxon>
        <taxon>Actinomycetota</taxon>
        <taxon>Actinomycetes</taxon>
        <taxon>Kitasatosporales</taxon>
        <taxon>Streptomycetaceae</taxon>
        <taxon>Streptomyces</taxon>
    </lineage>
</organism>
<accession>A0A0W7X6A9</accession>
<dbReference type="RefSeq" id="WP_058847590.1">
    <property type="nucleotide sequence ID" value="NZ_LOCL01000031.1"/>
</dbReference>
<gene>
    <name evidence="2" type="ORF">AT728_24900</name>
</gene>
<evidence type="ECO:0000313" key="3">
    <source>
        <dbReference type="Proteomes" id="UP000054804"/>
    </source>
</evidence>
<dbReference type="Gene3D" id="3.40.50.410">
    <property type="entry name" value="von Willebrand factor, type A domain"/>
    <property type="match status" value="1"/>
</dbReference>
<feature type="domain" description="VWFA" evidence="1">
    <location>
        <begin position="5"/>
        <end position="193"/>
    </location>
</feature>
<keyword evidence="3" id="KW-1185">Reference proteome</keyword>
<sequence length="222" mass="23794">MNVLPLYVLADRSGSMVEPAGPVTAIEVVNTVLRELLARLAKDPTIRRAVRLSVLSFAEDARVDLPLTRLTSTTAVPELYASGPTSFAEIFEATARTVAHDLAGLESARPPLVFMLTDGRPNARRDRAGGWRAEHQALLASAGPGRRVLLVPYGYGRVDPAVLASIAADPSAAYLARRSDSPAQAIERFAELVFGSVARSVAADSEQVVPPEGTVRPYEDDY</sequence>
<reference evidence="2 3" key="1">
    <citation type="submission" date="2015-12" db="EMBL/GenBank/DDBJ databases">
        <title>Draft genome sequence of Streptomyces silvensis ATCC 53525, a producer of novel hormone antagonists.</title>
        <authorList>
            <person name="Johnston C.W."/>
            <person name="Li Y."/>
            <person name="Magarvey N.A."/>
        </authorList>
    </citation>
    <scope>NUCLEOTIDE SEQUENCE [LARGE SCALE GENOMIC DNA]</scope>
    <source>
        <strain evidence="2 3">ATCC 53525</strain>
    </source>
</reference>
<dbReference type="AlphaFoldDB" id="A0A0W7X6A9"/>
<dbReference type="InterPro" id="IPR036465">
    <property type="entry name" value="vWFA_dom_sf"/>
</dbReference>
<name>A0A0W7X6A9_9ACTN</name>
<dbReference type="EMBL" id="LOCL01000031">
    <property type="protein sequence ID" value="KUF18218.1"/>
    <property type="molecule type" value="Genomic_DNA"/>
</dbReference>
<comment type="caution">
    <text evidence="2">The sequence shown here is derived from an EMBL/GenBank/DDBJ whole genome shotgun (WGS) entry which is preliminary data.</text>
</comment>
<dbReference type="STRING" id="1765722.AT728_24900"/>
<dbReference type="InterPro" id="IPR002035">
    <property type="entry name" value="VWF_A"/>
</dbReference>
<proteinExistence type="predicted"/>
<dbReference type="PROSITE" id="PS50234">
    <property type="entry name" value="VWFA"/>
    <property type="match status" value="1"/>
</dbReference>
<protein>
    <recommendedName>
        <fullName evidence="1">VWFA domain-containing protein</fullName>
    </recommendedName>
</protein>
<dbReference type="OrthoDB" id="9806395at2"/>
<dbReference type="SUPFAM" id="SSF53300">
    <property type="entry name" value="vWA-like"/>
    <property type="match status" value="1"/>
</dbReference>
<dbReference type="SMART" id="SM00327">
    <property type="entry name" value="VWA"/>
    <property type="match status" value="1"/>
</dbReference>